<accession>A0A7C5U2C5</accession>
<dbReference type="Pfam" id="PF00293">
    <property type="entry name" value="NUDIX"/>
    <property type="match status" value="1"/>
</dbReference>
<dbReference type="EMBL" id="DRXW01000077">
    <property type="protein sequence ID" value="HHR33539.1"/>
    <property type="molecule type" value="Genomic_DNA"/>
</dbReference>
<gene>
    <name evidence="9" type="ORF">ENM46_01165</name>
</gene>
<evidence type="ECO:0000256" key="7">
    <source>
        <dbReference type="RuleBase" id="RU003476"/>
    </source>
</evidence>
<evidence type="ECO:0000256" key="3">
    <source>
        <dbReference type="ARBA" id="ARBA00022723"/>
    </source>
</evidence>
<evidence type="ECO:0000256" key="4">
    <source>
        <dbReference type="ARBA" id="ARBA00022801"/>
    </source>
</evidence>
<dbReference type="CDD" id="cd03426">
    <property type="entry name" value="NUDIX_CoAse_Nudt7"/>
    <property type="match status" value="1"/>
</dbReference>
<comment type="caution">
    <text evidence="9">The sequence shown here is derived from an EMBL/GenBank/DDBJ whole genome shotgun (WGS) entry which is preliminary data.</text>
</comment>
<dbReference type="PANTHER" id="PTHR12992:SF11">
    <property type="entry name" value="MITOCHONDRIAL COENZYME A DIPHOSPHATASE NUDT8"/>
    <property type="match status" value="1"/>
</dbReference>
<dbReference type="PROSITE" id="PS00893">
    <property type="entry name" value="NUDIX_BOX"/>
    <property type="match status" value="1"/>
</dbReference>
<evidence type="ECO:0000256" key="2">
    <source>
        <dbReference type="ARBA" id="ARBA00001946"/>
    </source>
</evidence>
<comment type="cofactor">
    <cofactor evidence="2">
        <name>Mg(2+)</name>
        <dbReference type="ChEBI" id="CHEBI:18420"/>
    </cofactor>
</comment>
<dbReference type="GO" id="GO:0046872">
    <property type="term" value="F:metal ion binding"/>
    <property type="evidence" value="ECO:0007669"/>
    <property type="project" value="UniProtKB-KW"/>
</dbReference>
<organism evidence="9">
    <name type="scientific">Fervidobacterium nodosum</name>
    <dbReference type="NCBI Taxonomy" id="2424"/>
    <lineage>
        <taxon>Bacteria</taxon>
        <taxon>Thermotogati</taxon>
        <taxon>Thermotogota</taxon>
        <taxon>Thermotogae</taxon>
        <taxon>Thermotogales</taxon>
        <taxon>Fervidobacteriaceae</taxon>
        <taxon>Fervidobacterium</taxon>
    </lineage>
</organism>
<name>A0A7C5U2C5_9BACT</name>
<dbReference type="InterPro" id="IPR020084">
    <property type="entry name" value="NUDIX_hydrolase_CS"/>
</dbReference>
<dbReference type="InterPro" id="IPR015797">
    <property type="entry name" value="NUDIX_hydrolase-like_dom_sf"/>
</dbReference>
<evidence type="ECO:0000259" key="8">
    <source>
        <dbReference type="PROSITE" id="PS51462"/>
    </source>
</evidence>
<keyword evidence="3" id="KW-0479">Metal-binding</keyword>
<comment type="cofactor">
    <cofactor evidence="1">
        <name>Mn(2+)</name>
        <dbReference type="ChEBI" id="CHEBI:29035"/>
    </cofactor>
</comment>
<dbReference type="SUPFAM" id="SSF55811">
    <property type="entry name" value="Nudix"/>
    <property type="match status" value="1"/>
</dbReference>
<dbReference type="PANTHER" id="PTHR12992">
    <property type="entry name" value="NUDIX HYDROLASE"/>
    <property type="match status" value="1"/>
</dbReference>
<evidence type="ECO:0000256" key="1">
    <source>
        <dbReference type="ARBA" id="ARBA00001936"/>
    </source>
</evidence>
<dbReference type="PROSITE" id="PS51462">
    <property type="entry name" value="NUDIX"/>
    <property type="match status" value="1"/>
</dbReference>
<reference evidence="9" key="1">
    <citation type="journal article" date="2020" name="mSystems">
        <title>Genome- and Community-Level Interaction Insights into Carbon Utilization and Element Cycling Functions of Hydrothermarchaeota in Hydrothermal Sediment.</title>
        <authorList>
            <person name="Zhou Z."/>
            <person name="Liu Y."/>
            <person name="Xu W."/>
            <person name="Pan J."/>
            <person name="Luo Z.H."/>
            <person name="Li M."/>
        </authorList>
    </citation>
    <scope>NUCLEOTIDE SEQUENCE [LARGE SCALE GENOMIC DNA]</scope>
    <source>
        <strain evidence="9">SpSt-1088</strain>
    </source>
</reference>
<dbReference type="InterPro" id="IPR045121">
    <property type="entry name" value="CoAse"/>
</dbReference>
<dbReference type="PRINTS" id="PR00502">
    <property type="entry name" value="NUDIXFAMILY"/>
</dbReference>
<sequence length="181" mass="20995">MKFLGEYNYYAVCVPVYNGEMIFEVRSPFVIQPLEVSFPGGKIEEGESPYDAAVRELKEETNLDVVRKIADIEPIITPFNTVIFSYIVEVDTLNLNINESEVTEIFTVPIEFFAVPFKKSTIDVVLQPPDDFPYELVPNGKNYPWRKGRYEVLFYKWKNYIIWGITARIAKRAYDILKSSL</sequence>
<dbReference type="InterPro" id="IPR000086">
    <property type="entry name" value="NUDIX_hydrolase_dom"/>
</dbReference>
<protein>
    <submittedName>
        <fullName evidence="9">CoA pyrophosphatase</fullName>
    </submittedName>
</protein>
<dbReference type="GO" id="GO:0010945">
    <property type="term" value="F:coenzyme A diphosphatase activity"/>
    <property type="evidence" value="ECO:0007669"/>
    <property type="project" value="InterPro"/>
</dbReference>
<evidence type="ECO:0000313" key="9">
    <source>
        <dbReference type="EMBL" id="HHR33539.1"/>
    </source>
</evidence>
<evidence type="ECO:0000256" key="5">
    <source>
        <dbReference type="ARBA" id="ARBA00022842"/>
    </source>
</evidence>
<comment type="similarity">
    <text evidence="7">Belongs to the Nudix hydrolase family.</text>
</comment>
<keyword evidence="4 7" id="KW-0378">Hydrolase</keyword>
<dbReference type="InterPro" id="IPR020476">
    <property type="entry name" value="Nudix_hydrolase"/>
</dbReference>
<dbReference type="Gene3D" id="3.90.79.10">
    <property type="entry name" value="Nucleoside Triphosphate Pyrophosphohydrolase"/>
    <property type="match status" value="1"/>
</dbReference>
<evidence type="ECO:0000256" key="6">
    <source>
        <dbReference type="ARBA" id="ARBA00023211"/>
    </source>
</evidence>
<dbReference type="AlphaFoldDB" id="A0A7C5U2C5"/>
<proteinExistence type="inferred from homology"/>
<keyword evidence="6" id="KW-0464">Manganese</keyword>
<feature type="domain" description="Nudix hydrolase" evidence="8">
    <location>
        <begin position="7"/>
        <end position="130"/>
    </location>
</feature>
<keyword evidence="5" id="KW-0460">Magnesium</keyword>